<keyword evidence="3" id="KW-1185">Reference proteome</keyword>
<proteinExistence type="predicted"/>
<sequence>MAKAFSELRERYTPSPAIRRKMDSCEAVTKDIMKIIMERLAAIDDYDAEREWQRLHQLLAHEHARSIYGTASQSSRYSETSSIAVKRIDAAAELAVKEAQYKITQEEMKQKEKLRDMEEKHKRELDAQKSELERLQAEKEIQAARAKLEVYDKEMRTDMDNQSMVRNYVTLPDDNNPARLVSVPSADSYSRLCN</sequence>
<keyword evidence="1" id="KW-0175">Coiled coil</keyword>
<feature type="coiled-coil region" evidence="1">
    <location>
        <begin position="94"/>
        <end position="154"/>
    </location>
</feature>
<dbReference type="EMBL" id="JAUPFM010000007">
    <property type="protein sequence ID" value="KAK2846852.1"/>
    <property type="molecule type" value="Genomic_DNA"/>
</dbReference>
<gene>
    <name evidence="2" type="ORF">Q5P01_009851</name>
</gene>
<dbReference type="AlphaFoldDB" id="A0AA88SXU6"/>
<evidence type="ECO:0000313" key="3">
    <source>
        <dbReference type="Proteomes" id="UP001187415"/>
    </source>
</evidence>
<organism evidence="2 3">
    <name type="scientific">Channa striata</name>
    <name type="common">Snakehead murrel</name>
    <name type="synonym">Ophicephalus striatus</name>
    <dbReference type="NCBI Taxonomy" id="64152"/>
    <lineage>
        <taxon>Eukaryota</taxon>
        <taxon>Metazoa</taxon>
        <taxon>Chordata</taxon>
        <taxon>Craniata</taxon>
        <taxon>Vertebrata</taxon>
        <taxon>Euteleostomi</taxon>
        <taxon>Actinopterygii</taxon>
        <taxon>Neopterygii</taxon>
        <taxon>Teleostei</taxon>
        <taxon>Neoteleostei</taxon>
        <taxon>Acanthomorphata</taxon>
        <taxon>Anabantaria</taxon>
        <taxon>Anabantiformes</taxon>
        <taxon>Channoidei</taxon>
        <taxon>Channidae</taxon>
        <taxon>Channa</taxon>
    </lineage>
</organism>
<accession>A0AA88SXU6</accession>
<evidence type="ECO:0000256" key="1">
    <source>
        <dbReference type="SAM" id="Coils"/>
    </source>
</evidence>
<name>A0AA88SXU6_CHASR</name>
<evidence type="ECO:0000313" key="2">
    <source>
        <dbReference type="EMBL" id="KAK2846852.1"/>
    </source>
</evidence>
<comment type="caution">
    <text evidence="2">The sequence shown here is derived from an EMBL/GenBank/DDBJ whole genome shotgun (WGS) entry which is preliminary data.</text>
</comment>
<dbReference type="Proteomes" id="UP001187415">
    <property type="component" value="Unassembled WGS sequence"/>
</dbReference>
<reference evidence="2" key="1">
    <citation type="submission" date="2023-07" db="EMBL/GenBank/DDBJ databases">
        <title>Chromosome-level Genome Assembly of Striped Snakehead (Channa striata).</title>
        <authorList>
            <person name="Liu H."/>
        </authorList>
    </citation>
    <scope>NUCLEOTIDE SEQUENCE</scope>
    <source>
        <strain evidence="2">Gz</strain>
        <tissue evidence="2">Muscle</tissue>
    </source>
</reference>
<protein>
    <submittedName>
        <fullName evidence="2">Uncharacterized protein</fullName>
    </submittedName>
</protein>